<accession>A0ABY8FRW3</accession>
<dbReference type="Pfam" id="PF00067">
    <property type="entry name" value="p450"/>
    <property type="match status" value="1"/>
</dbReference>
<dbReference type="CDD" id="cd00302">
    <property type="entry name" value="cytochrome_P450"/>
    <property type="match status" value="1"/>
</dbReference>
<dbReference type="PANTHER" id="PTHR46696:SF1">
    <property type="entry name" value="CYTOCHROME P450 YJIB-RELATED"/>
    <property type="match status" value="1"/>
</dbReference>
<keyword evidence="2" id="KW-0408">Iron</keyword>
<reference evidence="3 4" key="1">
    <citation type="submission" date="2023-03" db="EMBL/GenBank/DDBJ databases">
        <title>Altererythrobacter sp. CAU 1644 isolated from sand.</title>
        <authorList>
            <person name="Kim W."/>
        </authorList>
    </citation>
    <scope>NUCLEOTIDE SEQUENCE [LARGE SCALE GENOMIC DNA]</scope>
    <source>
        <strain evidence="3 4">CAU 1644</strain>
    </source>
</reference>
<evidence type="ECO:0000256" key="2">
    <source>
        <dbReference type="RuleBase" id="RU000461"/>
    </source>
</evidence>
<evidence type="ECO:0000313" key="3">
    <source>
        <dbReference type="EMBL" id="WFL77757.1"/>
    </source>
</evidence>
<evidence type="ECO:0000256" key="1">
    <source>
        <dbReference type="ARBA" id="ARBA00010617"/>
    </source>
</evidence>
<dbReference type="EMBL" id="CP121106">
    <property type="protein sequence ID" value="WFL77757.1"/>
    <property type="molecule type" value="Genomic_DNA"/>
</dbReference>
<keyword evidence="2" id="KW-0349">Heme</keyword>
<comment type="similarity">
    <text evidence="1 2">Belongs to the cytochrome P450 family.</text>
</comment>
<sequence length="402" mass="45305">MEVHRLTDYRECEAALRNPDLRQAMYDAGAVITEGTLLMLHGKPHLKRREIESRVFRRNFFKYYEKEVFPATLEHTLAPFVAAGGGDLIELGYRLTVNLTADFAGVDRPLKTVEETEQLIRLTKKFSEAATMVHSTRDKTELEAEVREAIAEFDTVFLTPSITRREDLLAQFQAGGIEEDDLPRDVLTVILRGQDELQFDHSQRIREIGFYMQAGSHSTANSVVHAIEEILAWAGDDEARWERLEDPVFVQHCVHESLRLHPASPEAWRAPTCPMHIEGAGDLEVEELIILDFFNANRDPELFGEDADIFEPDRPAPRGAMKTGLSFGFGTHHCLGRELDGGVLVKPGTPPEKAQFGIVPLIVIKLLSLGARKVADDPPTPDTKTVRPNWGRYPIQFAREMT</sequence>
<keyword evidence="2" id="KW-0560">Oxidoreductase</keyword>
<dbReference type="PROSITE" id="PS00086">
    <property type="entry name" value="CYTOCHROME_P450"/>
    <property type="match status" value="1"/>
</dbReference>
<proteinExistence type="inferred from homology"/>
<dbReference type="RefSeq" id="WP_278016449.1">
    <property type="nucleotide sequence ID" value="NZ_CP121106.1"/>
</dbReference>
<name>A0ABY8FRW3_9SPHN</name>
<dbReference type="InterPro" id="IPR036396">
    <property type="entry name" value="Cyt_P450_sf"/>
</dbReference>
<dbReference type="Proteomes" id="UP001215827">
    <property type="component" value="Chromosome"/>
</dbReference>
<dbReference type="InterPro" id="IPR017972">
    <property type="entry name" value="Cyt_P450_CS"/>
</dbReference>
<dbReference type="Gene3D" id="1.10.630.10">
    <property type="entry name" value="Cytochrome P450"/>
    <property type="match status" value="1"/>
</dbReference>
<keyword evidence="2" id="KW-0479">Metal-binding</keyword>
<dbReference type="PANTHER" id="PTHR46696">
    <property type="entry name" value="P450, PUTATIVE (EUROFUNG)-RELATED"/>
    <property type="match status" value="1"/>
</dbReference>
<keyword evidence="2" id="KW-0503">Monooxygenase</keyword>
<dbReference type="InterPro" id="IPR001128">
    <property type="entry name" value="Cyt_P450"/>
</dbReference>
<keyword evidence="4" id="KW-1185">Reference proteome</keyword>
<gene>
    <name evidence="3" type="ORF">P7228_01430</name>
</gene>
<organism evidence="3 4">
    <name type="scientific">Altererythrobacter arenosus</name>
    <dbReference type="NCBI Taxonomy" id="3032592"/>
    <lineage>
        <taxon>Bacteria</taxon>
        <taxon>Pseudomonadati</taxon>
        <taxon>Pseudomonadota</taxon>
        <taxon>Alphaproteobacteria</taxon>
        <taxon>Sphingomonadales</taxon>
        <taxon>Erythrobacteraceae</taxon>
        <taxon>Altererythrobacter</taxon>
    </lineage>
</organism>
<dbReference type="SUPFAM" id="SSF48264">
    <property type="entry name" value="Cytochrome P450"/>
    <property type="match status" value="1"/>
</dbReference>
<protein>
    <submittedName>
        <fullName evidence="3">Cytochrome P450</fullName>
    </submittedName>
</protein>
<evidence type="ECO:0000313" key="4">
    <source>
        <dbReference type="Proteomes" id="UP001215827"/>
    </source>
</evidence>